<protein>
    <recommendedName>
        <fullName evidence="4">DUF2892 domain-containing protein</fullName>
    </recommendedName>
</protein>
<reference evidence="2 3" key="2">
    <citation type="submission" date="2018-05" db="EMBL/GenBank/DDBJ databases">
        <authorList>
            <person name="Lanie J.A."/>
            <person name="Ng W.-L."/>
            <person name="Kazmierczak K.M."/>
            <person name="Andrzejewski T.M."/>
            <person name="Davidsen T.M."/>
            <person name="Wayne K.J."/>
            <person name="Tettelin H."/>
            <person name="Glass J.I."/>
            <person name="Rusch D."/>
            <person name="Podicherti R."/>
            <person name="Tsui H.-C.T."/>
            <person name="Winkler M.E."/>
        </authorList>
    </citation>
    <scope>NUCLEOTIDE SEQUENCE [LARGE SCALE GENOMIC DNA]</scope>
    <source>
        <strain evidence="2 3">C305</strain>
    </source>
</reference>
<name>A0A2U2XH55_9FLAO</name>
<organism evidence="2 3">
    <name type="scientific">Brumimicrobium oceani</name>
    <dbReference type="NCBI Taxonomy" id="2100725"/>
    <lineage>
        <taxon>Bacteria</taxon>
        <taxon>Pseudomonadati</taxon>
        <taxon>Bacteroidota</taxon>
        <taxon>Flavobacteriia</taxon>
        <taxon>Flavobacteriales</taxon>
        <taxon>Crocinitomicaceae</taxon>
        <taxon>Brumimicrobium</taxon>
    </lineage>
</organism>
<evidence type="ECO:0008006" key="4">
    <source>
        <dbReference type="Google" id="ProtNLM"/>
    </source>
</evidence>
<evidence type="ECO:0000313" key="3">
    <source>
        <dbReference type="Proteomes" id="UP000245370"/>
    </source>
</evidence>
<dbReference type="RefSeq" id="WP_109358212.1">
    <property type="nucleotide sequence ID" value="NZ_QFRJ01000001.1"/>
</dbReference>
<dbReference type="OrthoDB" id="1049592at2"/>
<gene>
    <name evidence="2" type="ORF">DIT68_02395</name>
</gene>
<keyword evidence="1" id="KW-0472">Membrane</keyword>
<feature type="transmembrane region" description="Helical" evidence="1">
    <location>
        <begin position="6"/>
        <end position="25"/>
    </location>
</feature>
<proteinExistence type="predicted"/>
<dbReference type="Proteomes" id="UP000245370">
    <property type="component" value="Unassembled WGS sequence"/>
</dbReference>
<keyword evidence="1" id="KW-0812">Transmembrane</keyword>
<feature type="transmembrane region" description="Helical" evidence="1">
    <location>
        <begin position="32"/>
        <end position="51"/>
    </location>
</feature>
<accession>A0A2U2XH55</accession>
<keyword evidence="1" id="KW-1133">Transmembrane helix</keyword>
<reference evidence="2 3" key="1">
    <citation type="submission" date="2018-05" db="EMBL/GenBank/DDBJ databases">
        <title>Brumimicrobium oceani sp. nov., isolated from coastal sediment.</title>
        <authorList>
            <person name="Kou Y."/>
        </authorList>
    </citation>
    <scope>NUCLEOTIDE SEQUENCE [LARGE SCALE GENOMIC DNA]</scope>
    <source>
        <strain evidence="2 3">C305</strain>
    </source>
</reference>
<evidence type="ECO:0000256" key="1">
    <source>
        <dbReference type="SAM" id="Phobius"/>
    </source>
</evidence>
<dbReference type="AlphaFoldDB" id="A0A2U2XH55"/>
<evidence type="ECO:0000313" key="2">
    <source>
        <dbReference type="EMBL" id="PWH87132.1"/>
    </source>
</evidence>
<keyword evidence="3" id="KW-1185">Reference proteome</keyword>
<dbReference type="EMBL" id="QFRJ01000001">
    <property type="protein sequence ID" value="PWH87132.1"/>
    <property type="molecule type" value="Genomic_DNA"/>
</dbReference>
<sequence length="86" mass="9583">MKERLLNNWTFIRAIYVIMGSLIIVQTAMSREWIGVLFGGYFAAMGLFAFGCASGNCFGGNCSTDLNKSQDQSIDDVEFEEVQIKN</sequence>
<comment type="caution">
    <text evidence="2">The sequence shown here is derived from an EMBL/GenBank/DDBJ whole genome shotgun (WGS) entry which is preliminary data.</text>
</comment>